<evidence type="ECO:0000256" key="1">
    <source>
        <dbReference type="ARBA" id="ARBA00022741"/>
    </source>
</evidence>
<evidence type="ECO:0000259" key="3">
    <source>
        <dbReference type="PROSITE" id="PS51192"/>
    </source>
</evidence>
<dbReference type="InterPro" id="IPR014001">
    <property type="entry name" value="Helicase_ATP-bd"/>
</dbReference>
<dbReference type="Pfam" id="PF00271">
    <property type="entry name" value="Helicase_C"/>
    <property type="match status" value="1"/>
</dbReference>
<feature type="domain" description="Helicase C-terminal" evidence="4">
    <location>
        <begin position="966"/>
        <end position="1144"/>
    </location>
</feature>
<dbReference type="Gene3D" id="3.40.50.300">
    <property type="entry name" value="P-loop containing nucleotide triphosphate hydrolases"/>
    <property type="match status" value="2"/>
</dbReference>
<dbReference type="GO" id="GO:0006289">
    <property type="term" value="P:nucleotide-excision repair"/>
    <property type="evidence" value="ECO:0007669"/>
    <property type="project" value="TreeGrafter"/>
</dbReference>
<organism evidence="5">
    <name type="scientific">Kribbella sp. HUAS MG21</name>
    <dbReference type="NCBI Taxonomy" id="3160966"/>
    <lineage>
        <taxon>Bacteria</taxon>
        <taxon>Bacillati</taxon>
        <taxon>Actinomycetota</taxon>
        <taxon>Actinomycetes</taxon>
        <taxon>Propionibacteriales</taxon>
        <taxon>Kribbellaceae</taxon>
        <taxon>Kribbella</taxon>
    </lineage>
</organism>
<dbReference type="PANTHER" id="PTHR47957">
    <property type="entry name" value="ATP-DEPENDENT HELICASE HRQ1"/>
    <property type="match status" value="1"/>
</dbReference>
<dbReference type="SMART" id="SM00490">
    <property type="entry name" value="HELICc"/>
    <property type="match status" value="1"/>
</dbReference>
<keyword evidence="5" id="KW-0378">Hydrolase</keyword>
<dbReference type="InterPro" id="IPR001650">
    <property type="entry name" value="Helicase_C-like"/>
</dbReference>
<evidence type="ECO:0000313" key="5">
    <source>
        <dbReference type="EMBL" id="XBV26311.1"/>
    </source>
</evidence>
<dbReference type="PANTHER" id="PTHR47957:SF3">
    <property type="entry name" value="ATP-DEPENDENT HELICASE HRQ1"/>
    <property type="match status" value="1"/>
</dbReference>
<dbReference type="SMART" id="SM00487">
    <property type="entry name" value="DEXDc"/>
    <property type="match status" value="1"/>
</dbReference>
<gene>
    <name evidence="5" type="ORF">ABN611_07750</name>
</gene>
<dbReference type="GO" id="GO:0003676">
    <property type="term" value="F:nucleic acid binding"/>
    <property type="evidence" value="ECO:0007669"/>
    <property type="project" value="InterPro"/>
</dbReference>
<accession>A0AAU7THX6</accession>
<dbReference type="PROSITE" id="PS51194">
    <property type="entry name" value="HELICASE_CTER"/>
    <property type="match status" value="1"/>
</dbReference>
<dbReference type="PROSITE" id="PS51192">
    <property type="entry name" value="HELICASE_ATP_BIND_1"/>
    <property type="match status" value="1"/>
</dbReference>
<evidence type="ECO:0000259" key="4">
    <source>
        <dbReference type="PROSITE" id="PS51194"/>
    </source>
</evidence>
<protein>
    <submittedName>
        <fullName evidence="5">DEAD/DEAH box helicase</fullName>
    </submittedName>
</protein>
<dbReference type="GO" id="GO:0043138">
    <property type="term" value="F:3'-5' DNA helicase activity"/>
    <property type="evidence" value="ECO:0007669"/>
    <property type="project" value="TreeGrafter"/>
</dbReference>
<dbReference type="InterPro" id="IPR011545">
    <property type="entry name" value="DEAD/DEAH_box_helicase_dom"/>
</dbReference>
<keyword evidence="2" id="KW-0067">ATP-binding</keyword>
<dbReference type="GO" id="GO:0036297">
    <property type="term" value="P:interstrand cross-link repair"/>
    <property type="evidence" value="ECO:0007669"/>
    <property type="project" value="TreeGrafter"/>
</dbReference>
<dbReference type="InterPro" id="IPR027417">
    <property type="entry name" value="P-loop_NTPase"/>
</dbReference>
<sequence>MSELLPTIQANAIRDALLDYLGTTFTLADDDARQSLTDFVSDPDNGIFKGPYLRLRLPFRPADEGWRNHLDWYEGPTPYGHQAAAFARLSSADLGPDKTRPLPTLVTTGTGSGKTEAFLYPILDHVLRAQRAGVTGMKALILYPMNALANDQAARLAKLITDHDALAGVKAALYTGQDDVKRTKVSPEGLINDRHVIRDTAPDILLTNYKMLDQLLLRADDAPLWEQSSHSLQYLVLDEFHTYDGAQGTDVAMLLRRLGLALKHYWSDDDPRLTDADRARPLGRVTPVATSATLGDKNDPVAMLDFARTVFGEEFGGDAVITESRLTYDEWAAGAAERVAAQQLQAYEVDNDLTTRIITAVDRLPPDADGRTRAEAVLTELYSDGAVRPDPATADESLLLDLVKAHPLTRRLTAAATQAVAVGDLTDHIWDPDRIPADPDQASAEAIVRDVVSALSHVRAVVGRDALSVDTHLWIRELTRVHRTATPTPHYRWVDDGEVTEPDESTSSEHGLGLPAMYCRHCGRSGWGVVLAPTGHDLDNDIEGIWRRRVSGDERFRSLIYAPTEGDLVANGENIDGLMWFEVRHRRLVARRPDDEEELRSGGILPVLTHTTSDAGTLSTKDVCPSCEQNDGMRFLGSAIATVLSVSLSTIFGAAGLDTSEKKALVFTDSVQDAAHRAGFVQSRSHSLTLRAVFREAVGDQPINLEDLVGEVINQAGDDPHRRYRILPPEVADRANFEQFWKADNLRTVTPGVSKRVRRRLLLDAVLEFGLQSRVGRTLELTGSLAAEVSAPALVLARAADRVISEYGGTLDGSNGVDGRSKIAWARGVLERMRERGALEHDWFKRYINDDGARYSIWGGRPREQGMPAFPRGRAAPGYPRIGGAAQIRESDLDPVTSAKSWYAAWTAKCLGVPSAEGAKLGRLLLQWMATEGVITAVATKSGAQIYQIAPSSVLVEPIDLAALEDGRHLLTCTVCRTQVPGTTRVIDQLAGAPCTVARCNGSLERTGRGDNFYRQMYASPNIHRVVAREHTSLLEDKTRLAYEKGFRQHAAQPQSPNVLVATPTLEMGIDIGDLSTVMLASLPRSVASYLQRVGRAGRLTGNALSLAFVRGRGEQLPRLGDPLSVINGQVRPPATYLRAEEILRRQYLASVADYLARSGTVTTPQRASAALGSIEEGSWLHALMTEAEANADIHLDAFLRGFSMLGDAARDALRDWVTPTSGAGTSPLAIRLNTESRRFTHTIETLQYREKTIVKSLPELMQRAESPAATDDDKRAFRTAEASRRLVLAQLAELRGEYWIGVLEEFGLLPNYTLLDDTVVLNVGLSWIDADTGEYRTEPHSYQRGAAMALREFAPGSVFYAGGHEIRIDSVDLGQRAEGIHTVVLCPECGYCQDLTASAVDGVTLCPRCGSAGIADVRQRLEVVELERVSSEMRRDEAVITDRDDERHTERFTVAVSADIDPDHVTKRWYVEGYGFGAKHLRDLTIRWFNLGKATAHGGARTISGNEYTASSFRVCSACGKLDQASRANTRQEHRPWCPLRTATNEDTRDITLGRTLVTEGIVLRLPATVTLGDRFAVPSLSAAILLGLRERIGGTPDHIDVAAVVDPTYSDGSENAAALLLHDVVPGGTGYLAELADPAVVWEILHTAWKIVRDCECASEQRLACHRCLLPFTPYGDARVVSRAAAERHLRIILASGDTEVEPAETMTWACTEEQPAIFDPETVLEQRFRAVLLERLATVGAAVTDTPGPQGNRAVIRIGGSQRLWTLEPQQMVLDSRPDFVLRCDQMGIPGVAIFTDGWQYHASPSINRIAEDAVKRRHLRDAGWVVLAVTWDDLEQAQQGKASHPDWLDPAKVGDIVAYSRGELAPAAVELLGKGPVDYLVQWIQQPDPESMASLAKWMPFFLAGKSTPIKSSTEQPLARVAVDLLVGRRDSSGPAMGWAWEFDTMAVVARQINHTATEVALMLDDRHEQVGREHEPAWREWLRMSNLLNLRGLPVTVGTVSRVDAEIVHPTTLRPEQPAAQLLPAKWQALVDHAISDRERELLIALAERTVDPPPVQGFESADGIPIVLSWPDRRIAVDIDLAAQDRIDLEADHWKVVRDDPEAIIVAVGSTGGDR</sequence>
<dbReference type="EMBL" id="CP158165">
    <property type="protein sequence ID" value="XBV26311.1"/>
    <property type="molecule type" value="Genomic_DNA"/>
</dbReference>
<proteinExistence type="predicted"/>
<keyword evidence="5" id="KW-0347">Helicase</keyword>
<dbReference type="Pfam" id="PF00270">
    <property type="entry name" value="DEAD"/>
    <property type="match status" value="1"/>
</dbReference>
<dbReference type="RefSeq" id="WP_350279111.1">
    <property type="nucleotide sequence ID" value="NZ_CP158165.1"/>
</dbReference>
<dbReference type="InterPro" id="IPR018973">
    <property type="entry name" value="MZB"/>
</dbReference>
<name>A0AAU7THX6_9ACTN</name>
<dbReference type="SUPFAM" id="SSF52540">
    <property type="entry name" value="P-loop containing nucleoside triphosphate hydrolases"/>
    <property type="match status" value="2"/>
</dbReference>
<reference evidence="5" key="1">
    <citation type="submission" date="2024-06" db="EMBL/GenBank/DDBJ databases">
        <title>Kribbella sp. strain HUAS MG21 genome sequences.</title>
        <authorList>
            <person name="Mo P."/>
        </authorList>
    </citation>
    <scope>NUCLEOTIDE SEQUENCE</scope>
    <source>
        <strain evidence="5">HUAS MG21</strain>
    </source>
</reference>
<dbReference type="Pfam" id="PF09369">
    <property type="entry name" value="MZB"/>
    <property type="match status" value="1"/>
</dbReference>
<keyword evidence="1" id="KW-0547">Nucleotide-binding</keyword>
<dbReference type="GO" id="GO:0005524">
    <property type="term" value="F:ATP binding"/>
    <property type="evidence" value="ECO:0007669"/>
    <property type="project" value="UniProtKB-KW"/>
</dbReference>
<feature type="domain" description="Helicase ATP-binding" evidence="3">
    <location>
        <begin position="95"/>
        <end position="312"/>
    </location>
</feature>
<evidence type="ECO:0000256" key="2">
    <source>
        <dbReference type="ARBA" id="ARBA00022840"/>
    </source>
</evidence>